<evidence type="ECO:0000256" key="1">
    <source>
        <dbReference type="SAM" id="Coils"/>
    </source>
</evidence>
<dbReference type="eggNOG" id="ENOG502SIHU">
    <property type="taxonomic scope" value="Eukaryota"/>
</dbReference>
<keyword evidence="1" id="KW-0175">Coiled coil</keyword>
<keyword evidence="4" id="KW-1185">Reference proteome</keyword>
<feature type="compositionally biased region" description="Basic and acidic residues" evidence="2">
    <location>
        <begin position="149"/>
        <end position="168"/>
    </location>
</feature>
<organism evidence="3 4">
    <name type="scientific">Pestalotiopsis fici (strain W106-1 / CGMCC3.15140)</name>
    <dbReference type="NCBI Taxonomy" id="1229662"/>
    <lineage>
        <taxon>Eukaryota</taxon>
        <taxon>Fungi</taxon>
        <taxon>Dikarya</taxon>
        <taxon>Ascomycota</taxon>
        <taxon>Pezizomycotina</taxon>
        <taxon>Sordariomycetes</taxon>
        <taxon>Xylariomycetidae</taxon>
        <taxon>Amphisphaeriales</taxon>
        <taxon>Sporocadaceae</taxon>
        <taxon>Pestalotiopsis</taxon>
    </lineage>
</organism>
<evidence type="ECO:0000256" key="2">
    <source>
        <dbReference type="SAM" id="MobiDB-lite"/>
    </source>
</evidence>
<reference evidence="4" key="1">
    <citation type="journal article" date="2015" name="BMC Genomics">
        <title>Genomic and transcriptomic analysis of the endophytic fungus Pestalotiopsis fici reveals its lifestyle and high potential for synthesis of natural products.</title>
        <authorList>
            <person name="Wang X."/>
            <person name="Zhang X."/>
            <person name="Liu L."/>
            <person name="Xiang M."/>
            <person name="Wang W."/>
            <person name="Sun X."/>
            <person name="Che Y."/>
            <person name="Guo L."/>
            <person name="Liu G."/>
            <person name="Guo L."/>
            <person name="Wang C."/>
            <person name="Yin W.B."/>
            <person name="Stadler M."/>
            <person name="Zhang X."/>
            <person name="Liu X."/>
        </authorList>
    </citation>
    <scope>NUCLEOTIDE SEQUENCE [LARGE SCALE GENOMIC DNA]</scope>
    <source>
        <strain evidence="4">W106-1 / CGMCC3.15140</strain>
    </source>
</reference>
<feature type="compositionally biased region" description="Polar residues" evidence="2">
    <location>
        <begin position="20"/>
        <end position="32"/>
    </location>
</feature>
<dbReference type="InParanoid" id="W3WRS3"/>
<dbReference type="AlphaFoldDB" id="W3WRS3"/>
<feature type="region of interest" description="Disordered" evidence="2">
    <location>
        <begin position="1"/>
        <end position="32"/>
    </location>
</feature>
<feature type="coiled-coil region" evidence="1">
    <location>
        <begin position="65"/>
        <end position="114"/>
    </location>
</feature>
<feature type="compositionally biased region" description="Polar residues" evidence="2">
    <location>
        <begin position="169"/>
        <end position="178"/>
    </location>
</feature>
<dbReference type="OrthoDB" id="4161589at2759"/>
<proteinExistence type="predicted"/>
<gene>
    <name evidence="3" type="ORF">PFICI_11921</name>
</gene>
<accession>W3WRS3</accession>
<feature type="region of interest" description="Disordered" evidence="2">
    <location>
        <begin position="131"/>
        <end position="216"/>
    </location>
</feature>
<dbReference type="EMBL" id="KI912117">
    <property type="protein sequence ID" value="ETS76534.1"/>
    <property type="molecule type" value="Genomic_DNA"/>
</dbReference>
<evidence type="ECO:0000313" key="4">
    <source>
        <dbReference type="Proteomes" id="UP000030651"/>
    </source>
</evidence>
<dbReference type="Pfam" id="PF11905">
    <property type="entry name" value="DUF3425"/>
    <property type="match status" value="1"/>
</dbReference>
<dbReference type="RefSeq" id="XP_007838693.1">
    <property type="nucleotide sequence ID" value="XM_007840502.1"/>
</dbReference>
<dbReference type="PANTHER" id="PTHR37012">
    <property type="entry name" value="B-ZIP TRANSCRIPTION FACTOR (EUROFUNG)-RELATED"/>
    <property type="match status" value="1"/>
</dbReference>
<dbReference type="KEGG" id="pfy:PFICI_11921"/>
<dbReference type="HOGENOM" id="CLU_015937_1_0_1"/>
<feature type="compositionally biased region" description="Polar residues" evidence="2">
    <location>
        <begin position="198"/>
        <end position="216"/>
    </location>
</feature>
<dbReference type="Proteomes" id="UP000030651">
    <property type="component" value="Unassembled WGS sequence"/>
</dbReference>
<dbReference type="STRING" id="1229662.W3WRS3"/>
<evidence type="ECO:0000313" key="3">
    <source>
        <dbReference type="EMBL" id="ETS76534.1"/>
    </source>
</evidence>
<protein>
    <recommendedName>
        <fullName evidence="5">Transcription factor domain-containing protein</fullName>
    </recommendedName>
</protein>
<name>W3WRS3_PESFW</name>
<dbReference type="InterPro" id="IPR021833">
    <property type="entry name" value="DUF3425"/>
</dbReference>
<sequence length="465" mass="52707">MPETGPKRAWRPLAPAPTASGGQSSEIAGPSRRSNLVKNACRNCQAKKTKLECVFDTRFEGMTKQQSAEFEIARLQAIITDLEEKLRVLRHGTYDEAQSMLALMRRDVQNHDNDHSGARVHDPLQEVVPSASCSELIQPGHRPSPEISDTDKEHDFPPLLFNRRDWTREPTTLNNDDNANSEHPAAQKKPPELLDHSVGNSHPNTENDLTPRHSNNFKNLPFSSAILANHHPPQIQQQQHANMFQSLWSILPLTTLPGPSSVKTSISSTLLQAQLLIKAGEPIDSVAGKSCNIAAIFNQEQYSHSRLLSKWAARLVFSIQRKKHTFAAFASMHLAWTLARWMIDPRLESFLAIPEWFRPTMAQLYMPHVELVDFLFWPLLRETITSHPDTLQRDWRWLEDMSRTVECDWFISVDLALDNDPLTGEVYLTESAKTCAEELDNWSVGSSAQRYIDATSIVKVRPNYE</sequence>
<evidence type="ECO:0008006" key="5">
    <source>
        <dbReference type="Google" id="ProtNLM"/>
    </source>
</evidence>
<dbReference type="PANTHER" id="PTHR37012:SF2">
    <property type="entry name" value="BZIP DOMAIN-CONTAINING PROTEIN-RELATED"/>
    <property type="match status" value="1"/>
</dbReference>
<dbReference type="GeneID" id="19276934"/>